<dbReference type="InterPro" id="IPR035979">
    <property type="entry name" value="RBD_domain_sf"/>
</dbReference>
<evidence type="ECO:0000313" key="4">
    <source>
        <dbReference type="EMBL" id="CAF4180086.1"/>
    </source>
</evidence>
<dbReference type="AlphaFoldDB" id="A0A815T495"/>
<dbReference type="GO" id="GO:0071013">
    <property type="term" value="C:catalytic step 2 spliceosome"/>
    <property type="evidence" value="ECO:0007669"/>
    <property type="project" value="TreeGrafter"/>
</dbReference>
<dbReference type="Gene3D" id="3.30.70.330">
    <property type="match status" value="1"/>
</dbReference>
<dbReference type="GO" id="GO:0000380">
    <property type="term" value="P:alternative mRNA splicing, via spliceosome"/>
    <property type="evidence" value="ECO:0007669"/>
    <property type="project" value="TreeGrafter"/>
</dbReference>
<feature type="domain" description="RRM" evidence="2">
    <location>
        <begin position="123"/>
        <end position="177"/>
    </location>
</feature>
<protein>
    <recommendedName>
        <fullName evidence="2">RRM domain-containing protein</fullName>
    </recommendedName>
</protein>
<evidence type="ECO:0000256" key="1">
    <source>
        <dbReference type="PROSITE-ProRule" id="PRU00176"/>
    </source>
</evidence>
<gene>
    <name evidence="4" type="ORF">JBS370_LOCUS35464</name>
    <name evidence="3" type="ORF">ZHD862_LOCUS37277</name>
</gene>
<dbReference type="Pfam" id="PF00076">
    <property type="entry name" value="RRM_1"/>
    <property type="match status" value="1"/>
</dbReference>
<organism evidence="3 5">
    <name type="scientific">Rotaria sordida</name>
    <dbReference type="NCBI Taxonomy" id="392033"/>
    <lineage>
        <taxon>Eukaryota</taxon>
        <taxon>Metazoa</taxon>
        <taxon>Spiralia</taxon>
        <taxon>Gnathifera</taxon>
        <taxon>Rotifera</taxon>
        <taxon>Eurotatoria</taxon>
        <taxon>Bdelloidea</taxon>
        <taxon>Philodinida</taxon>
        <taxon>Philodinidae</taxon>
        <taxon>Rotaria</taxon>
    </lineage>
</organism>
<evidence type="ECO:0000313" key="5">
    <source>
        <dbReference type="Proteomes" id="UP000663864"/>
    </source>
</evidence>
<reference evidence="3" key="1">
    <citation type="submission" date="2021-02" db="EMBL/GenBank/DDBJ databases">
        <authorList>
            <person name="Nowell W R."/>
        </authorList>
    </citation>
    <scope>NUCLEOTIDE SEQUENCE</scope>
</reference>
<name>A0A815T495_9BILA</name>
<evidence type="ECO:0000313" key="3">
    <source>
        <dbReference type="EMBL" id="CAF1497099.1"/>
    </source>
</evidence>
<evidence type="ECO:0000259" key="2">
    <source>
        <dbReference type="PROSITE" id="PS50102"/>
    </source>
</evidence>
<dbReference type="EMBL" id="CAJOBD010012418">
    <property type="protein sequence ID" value="CAF4180086.1"/>
    <property type="molecule type" value="Genomic_DNA"/>
</dbReference>
<dbReference type="SUPFAM" id="SSF54928">
    <property type="entry name" value="RNA-binding domain, RBD"/>
    <property type="match status" value="1"/>
</dbReference>
<keyword evidence="1" id="KW-0694">RNA-binding</keyword>
<comment type="caution">
    <text evidence="3">The sequence shown here is derived from an EMBL/GenBank/DDBJ whole genome shotgun (WGS) entry which is preliminary data.</text>
</comment>
<dbReference type="PROSITE" id="PS50102">
    <property type="entry name" value="RRM"/>
    <property type="match status" value="1"/>
</dbReference>
<dbReference type="PANTHER" id="PTHR47330">
    <property type="entry name" value="POLY(U)-BINDING-SPLICING FACTOR PUF60-B-RELATED"/>
    <property type="match status" value="1"/>
</dbReference>
<proteinExistence type="predicted"/>
<dbReference type="InterPro" id="IPR051974">
    <property type="entry name" value="PUF60_regulator"/>
</dbReference>
<dbReference type="GO" id="GO:0003723">
    <property type="term" value="F:RNA binding"/>
    <property type="evidence" value="ECO:0007669"/>
    <property type="project" value="UniProtKB-UniRule"/>
</dbReference>
<sequence length="177" mass="20546">MSETISDQSNLTTKKNINEIQATNNNETKKKYSIQHIPRLPRELTPFALFTQTIELDQHRPLYCGLGAKHDTGRYKIRSSDDKSIKRAKKFAMEQSVKYVLVRQQQHAQLDVIKKEQVLLLMCRIYIGSINFKLNEVMLKIAFQLFEPVKAVSLTFDPVTNLHKDFTFLEYELPEAA</sequence>
<dbReference type="GO" id="GO:0071011">
    <property type="term" value="C:precatalytic spliceosome"/>
    <property type="evidence" value="ECO:0007669"/>
    <property type="project" value="TreeGrafter"/>
</dbReference>
<dbReference type="GO" id="GO:0000381">
    <property type="term" value="P:regulation of alternative mRNA splicing, via spliceosome"/>
    <property type="evidence" value="ECO:0007669"/>
    <property type="project" value="TreeGrafter"/>
</dbReference>
<dbReference type="InterPro" id="IPR012677">
    <property type="entry name" value="Nucleotide-bd_a/b_plait_sf"/>
</dbReference>
<accession>A0A815T495</accession>
<dbReference type="Proteomes" id="UP000663864">
    <property type="component" value="Unassembled WGS sequence"/>
</dbReference>
<dbReference type="Proteomes" id="UP000663836">
    <property type="component" value="Unassembled WGS sequence"/>
</dbReference>
<dbReference type="InterPro" id="IPR000504">
    <property type="entry name" value="RRM_dom"/>
</dbReference>
<dbReference type="GO" id="GO:0006376">
    <property type="term" value="P:mRNA splice site recognition"/>
    <property type="evidence" value="ECO:0007669"/>
    <property type="project" value="TreeGrafter"/>
</dbReference>
<dbReference type="PANTHER" id="PTHR47330:SF1">
    <property type="entry name" value="POLY(U)-BINDING-SPLICING FACTOR PUF60"/>
    <property type="match status" value="1"/>
</dbReference>
<dbReference type="EMBL" id="CAJNOT010006845">
    <property type="protein sequence ID" value="CAF1497099.1"/>
    <property type="molecule type" value="Genomic_DNA"/>
</dbReference>